<keyword evidence="17" id="KW-1185">Reference proteome</keyword>
<name>A0A1Y2EP96_9BASI</name>
<evidence type="ECO:0000256" key="4">
    <source>
        <dbReference type="ARBA" id="ARBA00022679"/>
    </source>
</evidence>
<feature type="region of interest" description="Disordered" evidence="12">
    <location>
        <begin position="260"/>
        <end position="292"/>
    </location>
</feature>
<dbReference type="Pfam" id="PF00512">
    <property type="entry name" value="HisKA"/>
    <property type="match status" value="1"/>
</dbReference>
<feature type="compositionally biased region" description="Basic and acidic residues" evidence="12">
    <location>
        <begin position="340"/>
        <end position="355"/>
    </location>
</feature>
<feature type="compositionally biased region" description="Low complexity" evidence="12">
    <location>
        <begin position="92"/>
        <end position="112"/>
    </location>
</feature>
<dbReference type="SMART" id="SM00388">
    <property type="entry name" value="HisKA"/>
    <property type="match status" value="1"/>
</dbReference>
<feature type="modified residue" description="4-aspartylphosphate" evidence="11">
    <location>
        <position position="1295"/>
    </location>
</feature>
<dbReference type="InterPro" id="IPR013654">
    <property type="entry name" value="PAS_2"/>
</dbReference>
<dbReference type="SUPFAM" id="SSF55785">
    <property type="entry name" value="PYP-like sensor domain (PAS domain)"/>
    <property type="match status" value="1"/>
</dbReference>
<keyword evidence="2 11" id="KW-0597">Phosphoprotein</keyword>
<dbReference type="InterPro" id="IPR013515">
    <property type="entry name" value="Phytochrome_cen-reg"/>
</dbReference>
<keyword evidence="1" id="KW-0600">Photoreceptor protein</keyword>
<dbReference type="SMART" id="SM00448">
    <property type="entry name" value="REC"/>
    <property type="match status" value="1"/>
</dbReference>
<dbReference type="Pfam" id="PF00360">
    <property type="entry name" value="PHY"/>
    <property type="match status" value="1"/>
</dbReference>
<feature type="compositionally biased region" description="Polar residues" evidence="12">
    <location>
        <begin position="49"/>
        <end position="59"/>
    </location>
</feature>
<dbReference type="CDD" id="cd00082">
    <property type="entry name" value="HisKA"/>
    <property type="match status" value="1"/>
</dbReference>
<evidence type="ECO:0000256" key="8">
    <source>
        <dbReference type="ARBA" id="ARBA00022991"/>
    </source>
</evidence>
<organism evidence="16 17">
    <name type="scientific">Leucosporidium creatinivorum</name>
    <dbReference type="NCBI Taxonomy" id="106004"/>
    <lineage>
        <taxon>Eukaryota</taxon>
        <taxon>Fungi</taxon>
        <taxon>Dikarya</taxon>
        <taxon>Basidiomycota</taxon>
        <taxon>Pucciniomycotina</taxon>
        <taxon>Microbotryomycetes</taxon>
        <taxon>Leucosporidiales</taxon>
        <taxon>Leucosporidium</taxon>
    </lineage>
</organism>
<evidence type="ECO:0000256" key="10">
    <source>
        <dbReference type="ARBA" id="ARBA00023170"/>
    </source>
</evidence>
<dbReference type="Gene3D" id="3.30.565.10">
    <property type="entry name" value="Histidine kinase-like ATPase, C-terminal domain"/>
    <property type="match status" value="1"/>
</dbReference>
<keyword evidence="9" id="KW-0902">Two-component regulatory system</keyword>
<dbReference type="Gene3D" id="3.30.450.40">
    <property type="match status" value="1"/>
</dbReference>
<feature type="region of interest" description="Disordered" evidence="12">
    <location>
        <begin position="1030"/>
        <end position="1148"/>
    </location>
</feature>
<dbReference type="SUPFAM" id="SSF47384">
    <property type="entry name" value="Homodimeric domain of signal transducing histidine kinase"/>
    <property type="match status" value="1"/>
</dbReference>
<gene>
    <name evidence="16" type="ORF">BCR35DRAFT_281817</name>
</gene>
<keyword evidence="4" id="KW-0808">Transferase</keyword>
<dbReference type="InterPro" id="IPR043150">
    <property type="entry name" value="Phytochrome_PHY_sf"/>
</dbReference>
<dbReference type="InterPro" id="IPR035965">
    <property type="entry name" value="PAS-like_dom_sf"/>
</dbReference>
<dbReference type="Pfam" id="PF00072">
    <property type="entry name" value="Response_reg"/>
    <property type="match status" value="1"/>
</dbReference>
<sequence>MVEQEQQHASASQHLPTAASFAPPEQQPVPSSGMSTISSQPEDVAGVSSRASQLSSSTPRLYPTRSVRHPSTKRPSVVRTLSNSIGKVDAVPEPSTSSSPIAAPALSPSIVSQPRSLDDVLPEPTTHAKKGDGDDSIHPEAASASRGGTASVASLQYLTTRFEHTVGEDGTHLVLTGRNGELQRCEDETIHAPGAIQSFGCLIAFDQFDRHRLIVQQVSENSRLIIGYSPSTLFRLPSLTAIFDEDEVDILLEALDTLDERDSDPHETERGPITFTLSGQGQPGGTVDSRDGEGRLAWQAHCALHRPNRGKQPNRAVLELELVDDSINPLSTVSSEPIAEDERGGMSQRGDHGNDPTEEELLESTVSMIKPLRALARVRTKSAKRNGRAEVDVVSLLAQINEQLDRAQDLQTFLKTVAAIMKDLSEFDRCMIYQFDEAWNGRVVAELADWTATKDLFAGLNFPASDIPPQARELYKINKVRLLYDRDQPTARLCCRNAAEVDNPLDMTHAHLRAMSPIHLKYLSNMGVRSSMSISICAFGDLWGLIALHTYGRYGKRVSFPVRELCKLLGDSISRNIERLSYARRIHSRKLINTTPTAANPSGYIVANGDDLLSLFDADFGVLSIGEEAKILGPVSNSQELLVVLNFLRDRRFTTIEATQDIHADWKGIDYSSFELIAGVLSVPLSGEGKDFIAFFRRGQLQEVKWAGNPYAHKREGVNYNPLEPRQSFKVWSEMVVGRCRAWTDEQRETAGTLALVYGRFISVWREKEDALRQSRLKTLLLQNASHQVRTPLNHIIGYLQLAMEDDLSPEVRRNLANSHAASRSLVHVVNDLLELTQASAPGQDLFLQDPFDLPGTIEEAISMYRSEVEQRGLTLEVIENPSGTPSTLLGDRAKIKAIIANVVGNAVEYTKAGGIVVEWGEIADEDIEDAIDKKQDSIRIGIAIRDTGVGISEERLESIFREFEQVSAAEEASDGATTPTAAVGLGLAVVARVVRNLEGQLRVESSVEEGKSGSIFTFILPFRLPFQDSLRPRMGNPDDTRDGSGTGSSRPISVFGTSRGATTTTGATTLVRTSSRNSIGSGESSKGSIDSLITSLSTSVMGPQPQRPAAHGSARSYGSSGDGTRGTKSGASRFPMRRQNSAGVAGTVDVASSGVPIRAVKMPTPSSPQPSVAGAPPTESSGSFGSGSSGRKSRSPATMMEQRQADQPTSSSEFATIPEKQSPQHISEYKMVGDDAEDKISFMRVLVVEDELVNRMILQKRLVKDRHEVVIAVHGGDALRLLEKDFAFDVILMDLMMPIKDGFETTEAIRAMEAASPLPHAQLRPSTILNGRIPIIAVSASLPEKERPRLVESGFDGWSLKPVDFKRLRNLMRGAVDIARRKTDVYRPGFWEQGGWLEGAPTHRPPAPPQHDPASDTP</sequence>
<dbReference type="PANTHER" id="PTHR43065">
    <property type="entry name" value="SENSOR HISTIDINE KINASE"/>
    <property type="match status" value="1"/>
</dbReference>
<dbReference type="InterPro" id="IPR003018">
    <property type="entry name" value="GAF"/>
</dbReference>
<feature type="compositionally biased region" description="Low complexity" evidence="12">
    <location>
        <begin position="1057"/>
        <end position="1100"/>
    </location>
</feature>
<dbReference type="CDD" id="cd17546">
    <property type="entry name" value="REC_hyHK_CKI1_RcsC-like"/>
    <property type="match status" value="1"/>
</dbReference>
<keyword evidence="8" id="KW-0157">Chromophore</keyword>
<accession>A0A1Y2EP96</accession>
<protein>
    <recommendedName>
        <fullName evidence="18">GAF domain-like protein</fullName>
    </recommendedName>
</protein>
<feature type="region of interest" description="Disordered" evidence="12">
    <location>
        <begin position="330"/>
        <end position="357"/>
    </location>
</feature>
<evidence type="ECO:0000256" key="1">
    <source>
        <dbReference type="ARBA" id="ARBA00022543"/>
    </source>
</evidence>
<feature type="compositionally biased region" description="Polar residues" evidence="12">
    <location>
        <begin position="28"/>
        <end position="41"/>
    </location>
</feature>
<dbReference type="SUPFAM" id="SSF55874">
    <property type="entry name" value="ATPase domain of HSP90 chaperone/DNA topoisomerase II/histidine kinase"/>
    <property type="match status" value="1"/>
</dbReference>
<dbReference type="Proteomes" id="UP000193467">
    <property type="component" value="Unassembled WGS sequence"/>
</dbReference>
<dbReference type="GO" id="GO:0009584">
    <property type="term" value="P:detection of visible light"/>
    <property type="evidence" value="ECO:0007669"/>
    <property type="project" value="InterPro"/>
</dbReference>
<dbReference type="InterPro" id="IPR036890">
    <property type="entry name" value="HATPase_C_sf"/>
</dbReference>
<dbReference type="GO" id="GO:0006355">
    <property type="term" value="P:regulation of DNA-templated transcription"/>
    <property type="evidence" value="ECO:0007669"/>
    <property type="project" value="InterPro"/>
</dbReference>
<feature type="domain" description="Histidine kinase" evidence="14">
    <location>
        <begin position="784"/>
        <end position="1025"/>
    </location>
</feature>
<dbReference type="InterPro" id="IPR036097">
    <property type="entry name" value="HisK_dim/P_sf"/>
</dbReference>
<dbReference type="InterPro" id="IPR016132">
    <property type="entry name" value="Phyto_chromo_attachment"/>
</dbReference>
<comment type="caution">
    <text evidence="16">The sequence shown here is derived from an EMBL/GenBank/DDBJ whole genome shotgun (WGS) entry which is preliminary data.</text>
</comment>
<dbReference type="InterPro" id="IPR003661">
    <property type="entry name" value="HisK_dim/P_dom"/>
</dbReference>
<dbReference type="InterPro" id="IPR011006">
    <property type="entry name" value="CheY-like_superfamily"/>
</dbReference>
<evidence type="ECO:0000256" key="6">
    <source>
        <dbReference type="ARBA" id="ARBA00022777"/>
    </source>
</evidence>
<reference evidence="16 17" key="1">
    <citation type="submission" date="2016-07" db="EMBL/GenBank/DDBJ databases">
        <title>Pervasive Adenine N6-methylation of Active Genes in Fungi.</title>
        <authorList>
            <consortium name="DOE Joint Genome Institute"/>
            <person name="Mondo S.J."/>
            <person name="Dannebaum R.O."/>
            <person name="Kuo R.C."/>
            <person name="Labutti K."/>
            <person name="Haridas S."/>
            <person name="Kuo A."/>
            <person name="Salamov A."/>
            <person name="Ahrendt S.R."/>
            <person name="Lipzen A."/>
            <person name="Sullivan W."/>
            <person name="Andreopoulos W.B."/>
            <person name="Clum A."/>
            <person name="Lindquist E."/>
            <person name="Daum C."/>
            <person name="Ramamoorthy G.K."/>
            <person name="Gryganskyi A."/>
            <person name="Culley D."/>
            <person name="Magnuson J.K."/>
            <person name="James T.Y."/>
            <person name="O'Malley M.A."/>
            <person name="Stajich J.E."/>
            <person name="Spatafora J.W."/>
            <person name="Visel A."/>
            <person name="Grigoriev I.V."/>
        </authorList>
    </citation>
    <scope>NUCLEOTIDE SEQUENCE [LARGE SCALE GENOMIC DNA]</scope>
    <source>
        <strain evidence="16 17">62-1032</strain>
    </source>
</reference>
<dbReference type="OrthoDB" id="2015534at2759"/>
<dbReference type="Gene3D" id="3.30.450.270">
    <property type="match status" value="1"/>
</dbReference>
<evidence type="ECO:0000256" key="11">
    <source>
        <dbReference type="PROSITE-ProRule" id="PRU00169"/>
    </source>
</evidence>
<dbReference type="GO" id="GO:0000155">
    <property type="term" value="F:phosphorelay sensor kinase activity"/>
    <property type="evidence" value="ECO:0007669"/>
    <property type="project" value="InterPro"/>
</dbReference>
<dbReference type="PROSITE" id="PS50109">
    <property type="entry name" value="HIS_KIN"/>
    <property type="match status" value="1"/>
</dbReference>
<dbReference type="InParanoid" id="A0A1Y2EP96"/>
<dbReference type="Pfam" id="PF08446">
    <property type="entry name" value="PAS_2"/>
    <property type="match status" value="1"/>
</dbReference>
<dbReference type="InterPro" id="IPR001789">
    <property type="entry name" value="Sig_transdc_resp-reg_receiver"/>
</dbReference>
<dbReference type="InterPro" id="IPR003594">
    <property type="entry name" value="HATPase_dom"/>
</dbReference>
<dbReference type="InterPro" id="IPR029016">
    <property type="entry name" value="GAF-like_dom_sf"/>
</dbReference>
<evidence type="ECO:0000259" key="15">
    <source>
        <dbReference type="PROSITE" id="PS50110"/>
    </source>
</evidence>
<dbReference type="PRINTS" id="PR01033">
    <property type="entry name" value="PHYTOCHROME"/>
</dbReference>
<dbReference type="PROSITE" id="PS50046">
    <property type="entry name" value="PHYTOCHROME_2"/>
    <property type="match status" value="1"/>
</dbReference>
<dbReference type="GO" id="GO:0009881">
    <property type="term" value="F:photoreceptor activity"/>
    <property type="evidence" value="ECO:0007669"/>
    <property type="project" value="UniProtKB-KW"/>
</dbReference>
<evidence type="ECO:0000256" key="2">
    <source>
        <dbReference type="ARBA" id="ARBA00022553"/>
    </source>
</evidence>
<dbReference type="Gene3D" id="1.10.287.130">
    <property type="match status" value="1"/>
</dbReference>
<dbReference type="Pfam" id="PF02518">
    <property type="entry name" value="HATPase_c"/>
    <property type="match status" value="1"/>
</dbReference>
<feature type="compositionally biased region" description="Basic and acidic residues" evidence="12">
    <location>
        <begin position="129"/>
        <end position="138"/>
    </location>
</feature>
<feature type="region of interest" description="Disordered" evidence="12">
    <location>
        <begin position="1"/>
        <end position="149"/>
    </location>
</feature>
<dbReference type="SMART" id="SM00065">
    <property type="entry name" value="GAF"/>
    <property type="match status" value="1"/>
</dbReference>
<feature type="compositionally biased region" description="Basic and acidic residues" evidence="12">
    <location>
        <begin position="260"/>
        <end position="270"/>
    </location>
</feature>
<evidence type="ECO:0000259" key="13">
    <source>
        <dbReference type="PROSITE" id="PS50046"/>
    </source>
</evidence>
<evidence type="ECO:0000256" key="3">
    <source>
        <dbReference type="ARBA" id="ARBA00022606"/>
    </source>
</evidence>
<dbReference type="SMART" id="SM00387">
    <property type="entry name" value="HATPase_c"/>
    <property type="match status" value="1"/>
</dbReference>
<dbReference type="InterPro" id="IPR005467">
    <property type="entry name" value="His_kinase_dom"/>
</dbReference>
<dbReference type="STRING" id="106004.A0A1Y2EP96"/>
<feature type="domain" description="Phytochrome chromophore attachment site" evidence="13">
    <location>
        <begin position="409"/>
        <end position="571"/>
    </location>
</feature>
<keyword evidence="5" id="KW-0547">Nucleotide-binding</keyword>
<feature type="domain" description="Response regulatory" evidence="15">
    <location>
        <begin position="1245"/>
        <end position="1377"/>
    </location>
</feature>
<dbReference type="EMBL" id="MCGR01000048">
    <property type="protein sequence ID" value="ORY73094.1"/>
    <property type="molecule type" value="Genomic_DNA"/>
</dbReference>
<dbReference type="Pfam" id="PF01590">
    <property type="entry name" value="GAF"/>
    <property type="match status" value="1"/>
</dbReference>
<dbReference type="InterPro" id="IPR001294">
    <property type="entry name" value="Phytochrome"/>
</dbReference>
<keyword evidence="10" id="KW-0675">Receptor</keyword>
<evidence type="ECO:0000259" key="14">
    <source>
        <dbReference type="PROSITE" id="PS50109"/>
    </source>
</evidence>
<keyword evidence="7" id="KW-0067">ATP-binding</keyword>
<evidence type="ECO:0000313" key="16">
    <source>
        <dbReference type="EMBL" id="ORY73094.1"/>
    </source>
</evidence>
<dbReference type="Gene3D" id="3.30.450.20">
    <property type="entry name" value="PAS domain"/>
    <property type="match status" value="1"/>
</dbReference>
<feature type="compositionally biased region" description="Polar residues" evidence="12">
    <location>
        <begin position="1206"/>
        <end position="1225"/>
    </location>
</feature>
<evidence type="ECO:0000256" key="7">
    <source>
        <dbReference type="ARBA" id="ARBA00022840"/>
    </source>
</evidence>
<evidence type="ECO:0000313" key="17">
    <source>
        <dbReference type="Proteomes" id="UP000193467"/>
    </source>
</evidence>
<evidence type="ECO:0008006" key="18">
    <source>
        <dbReference type="Google" id="ProtNLM"/>
    </source>
</evidence>
<proteinExistence type="predicted"/>
<dbReference type="SUPFAM" id="SSF55781">
    <property type="entry name" value="GAF domain-like"/>
    <property type="match status" value="2"/>
</dbReference>
<dbReference type="GO" id="GO:0005524">
    <property type="term" value="F:ATP binding"/>
    <property type="evidence" value="ECO:0007669"/>
    <property type="project" value="UniProtKB-KW"/>
</dbReference>
<evidence type="ECO:0000256" key="5">
    <source>
        <dbReference type="ARBA" id="ARBA00022741"/>
    </source>
</evidence>
<dbReference type="SUPFAM" id="SSF52172">
    <property type="entry name" value="CheY-like"/>
    <property type="match status" value="1"/>
</dbReference>
<dbReference type="PANTHER" id="PTHR43065:SF10">
    <property type="entry name" value="PEROXIDE STRESS-ACTIVATED HISTIDINE KINASE MAK3"/>
    <property type="match status" value="1"/>
</dbReference>
<dbReference type="PROSITE" id="PS50110">
    <property type="entry name" value="RESPONSE_REGULATORY"/>
    <property type="match status" value="1"/>
</dbReference>
<evidence type="ECO:0000256" key="12">
    <source>
        <dbReference type="SAM" id="MobiDB-lite"/>
    </source>
</evidence>
<keyword evidence="3" id="KW-0716">Sensory transduction</keyword>
<keyword evidence="6" id="KW-0418">Kinase</keyword>
<dbReference type="Gene3D" id="3.40.50.2300">
    <property type="match status" value="1"/>
</dbReference>
<feature type="region of interest" description="Disordered" evidence="12">
    <location>
        <begin position="1397"/>
        <end position="1419"/>
    </location>
</feature>
<evidence type="ECO:0000256" key="9">
    <source>
        <dbReference type="ARBA" id="ARBA00023012"/>
    </source>
</evidence>
<feature type="region of interest" description="Disordered" evidence="12">
    <location>
        <begin position="1160"/>
        <end position="1225"/>
    </location>
</feature>